<dbReference type="Proteomes" id="UP000295023">
    <property type="component" value="Unassembled WGS sequence"/>
</dbReference>
<evidence type="ECO:0000313" key="4">
    <source>
        <dbReference type="Proteomes" id="UP000295023"/>
    </source>
</evidence>
<feature type="signal peptide" evidence="2">
    <location>
        <begin position="1"/>
        <end position="23"/>
    </location>
</feature>
<keyword evidence="4" id="KW-1185">Reference proteome</keyword>
<evidence type="ECO:0008006" key="5">
    <source>
        <dbReference type="Google" id="ProtNLM"/>
    </source>
</evidence>
<evidence type="ECO:0000313" key="3">
    <source>
        <dbReference type="EMBL" id="TCZ66008.1"/>
    </source>
</evidence>
<dbReference type="EMBL" id="SKBM01000002">
    <property type="protein sequence ID" value="TCZ66008.1"/>
    <property type="molecule type" value="Genomic_DNA"/>
</dbReference>
<dbReference type="OrthoDB" id="9936399at2"/>
<evidence type="ECO:0000256" key="2">
    <source>
        <dbReference type="SAM" id="SignalP"/>
    </source>
</evidence>
<comment type="caution">
    <text evidence="3">The sequence shown here is derived from an EMBL/GenBank/DDBJ whole genome shotgun (WGS) entry which is preliminary data.</text>
</comment>
<keyword evidence="2" id="KW-0732">Signal</keyword>
<accession>A0A4R4DY11</accession>
<reference evidence="3 4" key="1">
    <citation type="submission" date="2019-03" db="EMBL/GenBank/DDBJ databases">
        <title>Paracraurococcus aquatilis NE82 genome sequence.</title>
        <authorList>
            <person name="Zhao Y."/>
            <person name="Du Z."/>
        </authorList>
    </citation>
    <scope>NUCLEOTIDE SEQUENCE [LARGE SCALE GENOMIC DNA]</scope>
    <source>
        <strain evidence="3 4">NE82</strain>
    </source>
</reference>
<proteinExistence type="predicted"/>
<feature type="compositionally biased region" description="Gly residues" evidence="1">
    <location>
        <begin position="39"/>
        <end position="50"/>
    </location>
</feature>
<gene>
    <name evidence="3" type="ORF">EXY23_02690</name>
</gene>
<name>A0A4R4DY11_9PROT</name>
<feature type="region of interest" description="Disordered" evidence="1">
    <location>
        <begin position="77"/>
        <end position="108"/>
    </location>
</feature>
<dbReference type="RefSeq" id="WP_132284277.1">
    <property type="nucleotide sequence ID" value="NZ_SKBM01000002.1"/>
</dbReference>
<feature type="region of interest" description="Disordered" evidence="1">
    <location>
        <begin position="35"/>
        <end position="57"/>
    </location>
</feature>
<sequence>MSRTTAFAALAVIATLATPAARAQAPMDGNAMPVRAGSIAGGGGASMTGGGDDRSITYSARGAGGGATYEQAGRIGTFAGNTGGNPAWTFTPHAPGGGREAWLTGGGEDQQVVYANPMRR</sequence>
<protein>
    <recommendedName>
        <fullName evidence="5">Endonuclease</fullName>
    </recommendedName>
</protein>
<dbReference type="AlphaFoldDB" id="A0A4R4DY11"/>
<organism evidence="3 4">
    <name type="scientific">Roseicella aquatilis</name>
    <dbReference type="NCBI Taxonomy" id="2527868"/>
    <lineage>
        <taxon>Bacteria</taxon>
        <taxon>Pseudomonadati</taxon>
        <taxon>Pseudomonadota</taxon>
        <taxon>Alphaproteobacteria</taxon>
        <taxon>Acetobacterales</taxon>
        <taxon>Roseomonadaceae</taxon>
        <taxon>Roseicella</taxon>
    </lineage>
</organism>
<feature type="compositionally biased region" description="Gly residues" evidence="1">
    <location>
        <begin position="95"/>
        <end position="108"/>
    </location>
</feature>
<evidence type="ECO:0000256" key="1">
    <source>
        <dbReference type="SAM" id="MobiDB-lite"/>
    </source>
</evidence>
<feature type="chain" id="PRO_5020963401" description="Endonuclease" evidence="2">
    <location>
        <begin position="24"/>
        <end position="120"/>
    </location>
</feature>